<organism evidence="2 3">
    <name type="scientific">Helianthus annuus</name>
    <name type="common">Common sunflower</name>
    <dbReference type="NCBI Taxonomy" id="4232"/>
    <lineage>
        <taxon>Eukaryota</taxon>
        <taxon>Viridiplantae</taxon>
        <taxon>Streptophyta</taxon>
        <taxon>Embryophyta</taxon>
        <taxon>Tracheophyta</taxon>
        <taxon>Spermatophyta</taxon>
        <taxon>Magnoliopsida</taxon>
        <taxon>eudicotyledons</taxon>
        <taxon>Gunneridae</taxon>
        <taxon>Pentapetalae</taxon>
        <taxon>asterids</taxon>
        <taxon>campanulids</taxon>
        <taxon>Asterales</taxon>
        <taxon>Asteraceae</taxon>
        <taxon>Asteroideae</taxon>
        <taxon>Heliantheae alliance</taxon>
        <taxon>Heliantheae</taxon>
        <taxon>Helianthus</taxon>
    </lineage>
</organism>
<gene>
    <name evidence="2" type="ORF">HanXRQr2_Chr13g0577501</name>
</gene>
<evidence type="ECO:0000256" key="1">
    <source>
        <dbReference type="SAM" id="MobiDB-lite"/>
    </source>
</evidence>
<feature type="compositionally biased region" description="Basic and acidic residues" evidence="1">
    <location>
        <begin position="113"/>
        <end position="127"/>
    </location>
</feature>
<sequence length="140" mass="16148">MCKRNKNTAKTNINVKKKELTQLAKPRFTSKPQNSKNRRLDTGSCPPDTGRVRRWMLCRRKDNCKRQNWQSTRGRAKPTRGVVNSKIFIISDSTARTLATGLAVDTRGRVSTRSDKQLMRKKERNDHGVVPGGHRPWWSF</sequence>
<accession>A0A9K3HB65</accession>
<evidence type="ECO:0000313" key="2">
    <source>
        <dbReference type="EMBL" id="KAF5772483.1"/>
    </source>
</evidence>
<reference evidence="2" key="1">
    <citation type="journal article" date="2017" name="Nature">
        <title>The sunflower genome provides insights into oil metabolism, flowering and Asterid evolution.</title>
        <authorList>
            <person name="Badouin H."/>
            <person name="Gouzy J."/>
            <person name="Grassa C.J."/>
            <person name="Murat F."/>
            <person name="Staton S.E."/>
            <person name="Cottret L."/>
            <person name="Lelandais-Briere C."/>
            <person name="Owens G.L."/>
            <person name="Carrere S."/>
            <person name="Mayjonade B."/>
            <person name="Legrand L."/>
            <person name="Gill N."/>
            <person name="Kane N.C."/>
            <person name="Bowers J.E."/>
            <person name="Hubner S."/>
            <person name="Bellec A."/>
            <person name="Berard A."/>
            <person name="Berges H."/>
            <person name="Blanchet N."/>
            <person name="Boniface M.C."/>
            <person name="Brunel D."/>
            <person name="Catrice O."/>
            <person name="Chaidir N."/>
            <person name="Claudel C."/>
            <person name="Donnadieu C."/>
            <person name="Faraut T."/>
            <person name="Fievet G."/>
            <person name="Helmstetter N."/>
            <person name="King M."/>
            <person name="Knapp S.J."/>
            <person name="Lai Z."/>
            <person name="Le Paslier M.C."/>
            <person name="Lippi Y."/>
            <person name="Lorenzon L."/>
            <person name="Mandel J.R."/>
            <person name="Marage G."/>
            <person name="Marchand G."/>
            <person name="Marquand E."/>
            <person name="Bret-Mestries E."/>
            <person name="Morien E."/>
            <person name="Nambeesan S."/>
            <person name="Nguyen T."/>
            <person name="Pegot-Espagnet P."/>
            <person name="Pouilly N."/>
            <person name="Raftis F."/>
            <person name="Sallet E."/>
            <person name="Schiex T."/>
            <person name="Thomas J."/>
            <person name="Vandecasteele C."/>
            <person name="Vares D."/>
            <person name="Vear F."/>
            <person name="Vautrin S."/>
            <person name="Crespi M."/>
            <person name="Mangin B."/>
            <person name="Burke J.M."/>
            <person name="Salse J."/>
            <person name="Munos S."/>
            <person name="Vincourt P."/>
            <person name="Rieseberg L.H."/>
            <person name="Langlade N.B."/>
        </authorList>
    </citation>
    <scope>NUCLEOTIDE SEQUENCE</scope>
    <source>
        <tissue evidence="2">Leaves</tissue>
    </source>
</reference>
<reference evidence="2" key="2">
    <citation type="submission" date="2020-06" db="EMBL/GenBank/DDBJ databases">
        <title>Helianthus annuus Genome sequencing and assembly Release 2.</title>
        <authorList>
            <person name="Gouzy J."/>
            <person name="Langlade N."/>
            <person name="Munos S."/>
        </authorList>
    </citation>
    <scope>NUCLEOTIDE SEQUENCE</scope>
    <source>
        <tissue evidence="2">Leaves</tissue>
    </source>
</reference>
<dbReference type="Proteomes" id="UP000215914">
    <property type="component" value="Unassembled WGS sequence"/>
</dbReference>
<name>A0A9K3HB65_HELAN</name>
<dbReference type="Gramene" id="mRNA:HanXRQr2_Chr13g0577501">
    <property type="protein sequence ID" value="CDS:HanXRQr2_Chr13g0577501.1"/>
    <property type="gene ID" value="HanXRQr2_Chr13g0577501"/>
</dbReference>
<protein>
    <submittedName>
        <fullName evidence="2">Uncharacterized protein</fullName>
    </submittedName>
</protein>
<feature type="region of interest" description="Disordered" evidence="1">
    <location>
        <begin position="24"/>
        <end position="50"/>
    </location>
</feature>
<evidence type="ECO:0000313" key="3">
    <source>
        <dbReference type="Proteomes" id="UP000215914"/>
    </source>
</evidence>
<feature type="region of interest" description="Disordered" evidence="1">
    <location>
        <begin position="113"/>
        <end position="140"/>
    </location>
</feature>
<proteinExistence type="predicted"/>
<comment type="caution">
    <text evidence="2">The sequence shown here is derived from an EMBL/GenBank/DDBJ whole genome shotgun (WGS) entry which is preliminary data.</text>
</comment>
<keyword evidence="3" id="KW-1185">Reference proteome</keyword>
<dbReference type="EMBL" id="MNCJ02000328">
    <property type="protein sequence ID" value="KAF5772483.1"/>
    <property type="molecule type" value="Genomic_DNA"/>
</dbReference>
<dbReference type="AlphaFoldDB" id="A0A9K3HB65"/>